<gene>
    <name evidence="2" type="ORF">SAMN05216360_10440</name>
</gene>
<accession>A0A1G9WLJ0</accession>
<feature type="compositionally biased region" description="Basic residues" evidence="1">
    <location>
        <begin position="44"/>
        <end position="53"/>
    </location>
</feature>
<organism evidence="2 3">
    <name type="scientific">Methylobacterium phyllostachyos</name>
    <dbReference type="NCBI Taxonomy" id="582672"/>
    <lineage>
        <taxon>Bacteria</taxon>
        <taxon>Pseudomonadati</taxon>
        <taxon>Pseudomonadota</taxon>
        <taxon>Alphaproteobacteria</taxon>
        <taxon>Hyphomicrobiales</taxon>
        <taxon>Methylobacteriaceae</taxon>
        <taxon>Methylobacterium</taxon>
    </lineage>
</organism>
<name>A0A1G9WLJ0_9HYPH</name>
<dbReference type="Proteomes" id="UP000198704">
    <property type="component" value="Unassembled WGS sequence"/>
</dbReference>
<evidence type="ECO:0000313" key="3">
    <source>
        <dbReference type="Proteomes" id="UP000198704"/>
    </source>
</evidence>
<dbReference type="EMBL" id="FNHS01000004">
    <property type="protein sequence ID" value="SDM85404.1"/>
    <property type="molecule type" value="Genomic_DNA"/>
</dbReference>
<keyword evidence="3" id="KW-1185">Reference proteome</keyword>
<protein>
    <submittedName>
        <fullName evidence="2">Uncharacterized protein</fullName>
    </submittedName>
</protein>
<sequence length="78" mass="9013">MAKCRRLPHIGCMSETQTDTYPFSLDVEPVGESGSLFQWSIRKHGKLHQRSDRKHPTEAKARSHGEAEIERLIRDRGR</sequence>
<dbReference type="AlphaFoldDB" id="A0A1G9WLJ0"/>
<dbReference type="STRING" id="582672.SAMN05216360_10440"/>
<feature type="compositionally biased region" description="Basic and acidic residues" evidence="1">
    <location>
        <begin position="54"/>
        <end position="78"/>
    </location>
</feature>
<evidence type="ECO:0000256" key="1">
    <source>
        <dbReference type="SAM" id="MobiDB-lite"/>
    </source>
</evidence>
<evidence type="ECO:0000313" key="2">
    <source>
        <dbReference type="EMBL" id="SDM85404.1"/>
    </source>
</evidence>
<reference evidence="3" key="1">
    <citation type="submission" date="2016-10" db="EMBL/GenBank/DDBJ databases">
        <authorList>
            <person name="Varghese N."/>
            <person name="Submissions S."/>
        </authorList>
    </citation>
    <scope>NUCLEOTIDE SEQUENCE [LARGE SCALE GENOMIC DNA]</scope>
    <source>
        <strain evidence="3">BL47</strain>
    </source>
</reference>
<proteinExistence type="predicted"/>
<feature type="region of interest" description="Disordered" evidence="1">
    <location>
        <begin position="44"/>
        <end position="78"/>
    </location>
</feature>